<evidence type="ECO:0000313" key="4">
    <source>
        <dbReference type="Proteomes" id="UP001163823"/>
    </source>
</evidence>
<sequence length="162" mass="16601">MQSIKETAANVAASAKSGMDKTKATVQEKMEKTTAHDPLQKEMATQKKDERIHEADLNKKEAREENAAAKQAASAGTGGHGIHHRAGPGTTTYSTTGTTVQQTGAHQMSSMPGHGAGQPMTEGVVASHPSGTNTGTGRTTAHNTHVGGTGNTTGYGTGGTYS</sequence>
<evidence type="ECO:0000256" key="1">
    <source>
        <dbReference type="ARBA" id="ARBA00010975"/>
    </source>
</evidence>
<dbReference type="PANTHER" id="PTHR33493">
    <property type="entry name" value="LATE EMBRYOGENESIS ABUNDANT PROTEIN 6-RELATED"/>
    <property type="match status" value="1"/>
</dbReference>
<proteinExistence type="inferred from homology"/>
<keyword evidence="4" id="KW-1185">Reference proteome</keyword>
<protein>
    <submittedName>
        <fullName evidence="3">18 kDa seed maturation protein</fullName>
    </submittedName>
</protein>
<dbReference type="AlphaFoldDB" id="A0AAD7PYD2"/>
<feature type="compositionally biased region" description="Gly residues" evidence="2">
    <location>
        <begin position="147"/>
        <end position="162"/>
    </location>
</feature>
<dbReference type="GO" id="GO:0009793">
    <property type="term" value="P:embryo development ending in seed dormancy"/>
    <property type="evidence" value="ECO:0007669"/>
    <property type="project" value="InterPro"/>
</dbReference>
<comment type="similarity">
    <text evidence="1">Belongs to the LEA type 1 family.</text>
</comment>
<dbReference type="EMBL" id="JARAOO010000004">
    <property type="protein sequence ID" value="KAJ7971446.1"/>
    <property type="molecule type" value="Genomic_DNA"/>
</dbReference>
<organism evidence="3 4">
    <name type="scientific">Quillaja saponaria</name>
    <name type="common">Soap bark tree</name>
    <dbReference type="NCBI Taxonomy" id="32244"/>
    <lineage>
        <taxon>Eukaryota</taxon>
        <taxon>Viridiplantae</taxon>
        <taxon>Streptophyta</taxon>
        <taxon>Embryophyta</taxon>
        <taxon>Tracheophyta</taxon>
        <taxon>Spermatophyta</taxon>
        <taxon>Magnoliopsida</taxon>
        <taxon>eudicotyledons</taxon>
        <taxon>Gunneridae</taxon>
        <taxon>Pentapetalae</taxon>
        <taxon>rosids</taxon>
        <taxon>fabids</taxon>
        <taxon>Fabales</taxon>
        <taxon>Quillajaceae</taxon>
        <taxon>Quillaja</taxon>
    </lineage>
</organism>
<evidence type="ECO:0000313" key="3">
    <source>
        <dbReference type="EMBL" id="KAJ7971446.1"/>
    </source>
</evidence>
<comment type="caution">
    <text evidence="3">The sequence shown here is derived from an EMBL/GenBank/DDBJ whole genome shotgun (WGS) entry which is preliminary data.</text>
</comment>
<dbReference type="Pfam" id="PF03760">
    <property type="entry name" value="LEA_1"/>
    <property type="match status" value="1"/>
</dbReference>
<feature type="compositionally biased region" description="Polar residues" evidence="2">
    <location>
        <begin position="129"/>
        <end position="138"/>
    </location>
</feature>
<dbReference type="KEGG" id="qsa:O6P43_009478"/>
<gene>
    <name evidence="3" type="ORF">O6P43_009478</name>
</gene>
<feature type="region of interest" description="Disordered" evidence="2">
    <location>
        <begin position="1"/>
        <end position="162"/>
    </location>
</feature>
<accession>A0AAD7PYD2</accession>
<name>A0AAD7PYD2_QUISA</name>
<dbReference type="InterPro" id="IPR005513">
    <property type="entry name" value="LEA_1"/>
</dbReference>
<dbReference type="PANTHER" id="PTHR33493:SF2">
    <property type="entry name" value="LATE EMBRYOGENESIS ABUNDANT PROTEIN 46"/>
    <property type="match status" value="1"/>
</dbReference>
<reference evidence="3" key="1">
    <citation type="journal article" date="2023" name="Science">
        <title>Elucidation of the pathway for biosynthesis of saponin adjuvants from the soapbark tree.</title>
        <authorList>
            <person name="Reed J."/>
            <person name="Orme A."/>
            <person name="El-Demerdash A."/>
            <person name="Owen C."/>
            <person name="Martin L.B.B."/>
            <person name="Misra R.C."/>
            <person name="Kikuchi S."/>
            <person name="Rejzek M."/>
            <person name="Martin A.C."/>
            <person name="Harkess A."/>
            <person name="Leebens-Mack J."/>
            <person name="Louveau T."/>
            <person name="Stephenson M.J."/>
            <person name="Osbourn A."/>
        </authorList>
    </citation>
    <scope>NUCLEOTIDE SEQUENCE</scope>
    <source>
        <strain evidence="3">S10</strain>
    </source>
</reference>
<feature type="compositionally biased region" description="Low complexity" evidence="2">
    <location>
        <begin position="87"/>
        <end position="104"/>
    </location>
</feature>
<dbReference type="Proteomes" id="UP001163823">
    <property type="component" value="Chromosome 4"/>
</dbReference>
<feature type="compositionally biased region" description="Basic and acidic residues" evidence="2">
    <location>
        <begin position="18"/>
        <end position="67"/>
    </location>
</feature>
<evidence type="ECO:0000256" key="2">
    <source>
        <dbReference type="SAM" id="MobiDB-lite"/>
    </source>
</evidence>